<feature type="compositionally biased region" description="Low complexity" evidence="1">
    <location>
        <begin position="451"/>
        <end position="460"/>
    </location>
</feature>
<name>A0A6V1SV38_HETAK</name>
<feature type="compositionally biased region" description="Basic and acidic residues" evidence="1">
    <location>
        <begin position="479"/>
        <end position="493"/>
    </location>
</feature>
<dbReference type="AlphaFoldDB" id="A0A6V1SV38"/>
<feature type="region of interest" description="Disordered" evidence="1">
    <location>
        <begin position="31"/>
        <end position="56"/>
    </location>
</feature>
<evidence type="ECO:0000313" key="3">
    <source>
        <dbReference type="EMBL" id="CAE0638229.1"/>
    </source>
</evidence>
<dbReference type="EMBL" id="HBIU01036992">
    <property type="protein sequence ID" value="CAE0638229.1"/>
    <property type="molecule type" value="Transcribed_RNA"/>
</dbReference>
<sequence>MLYIDLYYYQLIVSIHIMAFPIFPGKDEHGSKLGNEDGSMRDGEVSRSGSVRGRRSMSLREALEAAKESKGGAPAGLRQLSDSKRGGAIIEDGSFFARAGGFAVEDGRGFPVRIAEEGAAFVNDERRQFSRFFGGGYAADDGQRYLETVSVSPVVMSSPQGRRGGDLGVAEELSRQLRLCKDLLFEKDQTISALRSQLQRVGEPSKGQKEKVSDVVKEVKIPVLTTLRGVQQWAREVVRKVKYAGKTDALNQRVEIGENPVIDYLTEAIRQSVCSSRFPSIAKLETMAEVWNAVWGKYKTWKDTMRSEIVQEFEENFKYMRGRTTEVYMAELDDALEELDAVEAPRSEQAVEDMLKEAALSESKYQVAVETVISRLGGWDLELLRSKMEVVDHRVERAELRAAGKKPKPDRLMTTTGGEEKQRKKAPKACWRCGATDHLIYKCPHPEGYKPPGQGSEGAAPPGGGAPQRVTSARAQVLEGREQSGSKDSYRGLHAKYDDNGEMVGYADANGEVMVHLVV</sequence>
<protein>
    <recommendedName>
        <fullName evidence="4">CCHC-type domain-containing protein</fullName>
    </recommendedName>
</protein>
<feature type="compositionally biased region" description="Basic and acidic residues" evidence="1">
    <location>
        <begin position="31"/>
        <end position="45"/>
    </location>
</feature>
<feature type="region of interest" description="Disordered" evidence="1">
    <location>
        <begin position="445"/>
        <end position="493"/>
    </location>
</feature>
<organism evidence="3">
    <name type="scientific">Heterosigma akashiwo</name>
    <name type="common">Chromophytic alga</name>
    <name type="synonym">Heterosigma carterae</name>
    <dbReference type="NCBI Taxonomy" id="2829"/>
    <lineage>
        <taxon>Eukaryota</taxon>
        <taxon>Sar</taxon>
        <taxon>Stramenopiles</taxon>
        <taxon>Ochrophyta</taxon>
        <taxon>Raphidophyceae</taxon>
        <taxon>Chattonellales</taxon>
        <taxon>Chattonellaceae</taxon>
        <taxon>Heterosigma</taxon>
    </lineage>
</organism>
<reference evidence="3" key="1">
    <citation type="submission" date="2021-01" db="EMBL/GenBank/DDBJ databases">
        <authorList>
            <person name="Corre E."/>
            <person name="Pelletier E."/>
            <person name="Niang G."/>
            <person name="Scheremetjew M."/>
            <person name="Finn R."/>
            <person name="Kale V."/>
            <person name="Holt S."/>
            <person name="Cochrane G."/>
            <person name="Meng A."/>
            <person name="Brown T."/>
            <person name="Cohen L."/>
        </authorList>
    </citation>
    <scope>NUCLEOTIDE SEQUENCE</scope>
    <source>
        <strain evidence="3">CCMP3107</strain>
    </source>
</reference>
<evidence type="ECO:0000256" key="1">
    <source>
        <dbReference type="SAM" id="MobiDB-lite"/>
    </source>
</evidence>
<feature type="region of interest" description="Disordered" evidence="1">
    <location>
        <begin position="403"/>
        <end position="428"/>
    </location>
</feature>
<gene>
    <name evidence="2" type="ORF">HAKA00212_LOCUS17005</name>
    <name evidence="3" type="ORF">HAKA00212_LOCUS17009</name>
</gene>
<proteinExistence type="predicted"/>
<dbReference type="EMBL" id="HBIU01036988">
    <property type="protein sequence ID" value="CAE0638225.1"/>
    <property type="molecule type" value="Transcribed_RNA"/>
</dbReference>
<accession>A0A6V1SV38</accession>
<evidence type="ECO:0000313" key="2">
    <source>
        <dbReference type="EMBL" id="CAE0638225.1"/>
    </source>
</evidence>
<evidence type="ECO:0008006" key="4">
    <source>
        <dbReference type="Google" id="ProtNLM"/>
    </source>
</evidence>